<keyword evidence="1" id="KW-0812">Transmembrane</keyword>
<sequence>GQYFLAPVLVPSNQLDCQLYNTHFTTAQPIAQSTPFVQPDQQQERPGEYVFRGTLNARQITTIWLILKLAIVLFIMCQGASIEQMILYHLIALVFLMYQTGRLRVIIRRIQPEPRPTEGN</sequence>
<name>A0A367IRM4_RHIST</name>
<dbReference type="STRING" id="4846.A0A367IRM4"/>
<evidence type="ECO:0000313" key="2">
    <source>
        <dbReference type="EMBL" id="RCH80323.1"/>
    </source>
</evidence>
<protein>
    <submittedName>
        <fullName evidence="2">Uncharacterized protein</fullName>
    </submittedName>
</protein>
<keyword evidence="1" id="KW-0472">Membrane</keyword>
<comment type="caution">
    <text evidence="2">The sequence shown here is derived from an EMBL/GenBank/DDBJ whole genome shotgun (WGS) entry which is preliminary data.</text>
</comment>
<dbReference type="AlphaFoldDB" id="A0A367IRM4"/>
<dbReference type="OrthoDB" id="21589at2759"/>
<dbReference type="Proteomes" id="UP000253551">
    <property type="component" value="Unassembled WGS sequence"/>
</dbReference>
<gene>
    <name evidence="2" type="ORF">CU098_008190</name>
</gene>
<evidence type="ECO:0000313" key="3">
    <source>
        <dbReference type="Proteomes" id="UP000253551"/>
    </source>
</evidence>
<evidence type="ECO:0000256" key="1">
    <source>
        <dbReference type="SAM" id="Phobius"/>
    </source>
</evidence>
<keyword evidence="3" id="KW-1185">Reference proteome</keyword>
<feature type="transmembrane region" description="Helical" evidence="1">
    <location>
        <begin position="87"/>
        <end position="107"/>
    </location>
</feature>
<accession>A0A367IRM4</accession>
<feature type="transmembrane region" description="Helical" evidence="1">
    <location>
        <begin position="62"/>
        <end position="81"/>
    </location>
</feature>
<dbReference type="EMBL" id="PJQM01006062">
    <property type="protein sequence ID" value="RCH80323.1"/>
    <property type="molecule type" value="Genomic_DNA"/>
</dbReference>
<organism evidence="2 3">
    <name type="scientific">Rhizopus stolonifer</name>
    <name type="common">Rhizopus nigricans</name>
    <dbReference type="NCBI Taxonomy" id="4846"/>
    <lineage>
        <taxon>Eukaryota</taxon>
        <taxon>Fungi</taxon>
        <taxon>Fungi incertae sedis</taxon>
        <taxon>Mucoromycota</taxon>
        <taxon>Mucoromycotina</taxon>
        <taxon>Mucoromycetes</taxon>
        <taxon>Mucorales</taxon>
        <taxon>Mucorineae</taxon>
        <taxon>Rhizopodaceae</taxon>
        <taxon>Rhizopus</taxon>
    </lineage>
</organism>
<proteinExistence type="predicted"/>
<reference evidence="2 3" key="1">
    <citation type="journal article" date="2018" name="G3 (Bethesda)">
        <title>Phylogenetic and Phylogenomic Definition of Rhizopus Species.</title>
        <authorList>
            <person name="Gryganskyi A.P."/>
            <person name="Golan J."/>
            <person name="Dolatabadi S."/>
            <person name="Mondo S."/>
            <person name="Robb S."/>
            <person name="Idnurm A."/>
            <person name="Muszewska A."/>
            <person name="Steczkiewicz K."/>
            <person name="Masonjones S."/>
            <person name="Liao H.L."/>
            <person name="Gajdeczka M.T."/>
            <person name="Anike F."/>
            <person name="Vuek A."/>
            <person name="Anishchenko I.M."/>
            <person name="Voigt K."/>
            <person name="de Hoog G.S."/>
            <person name="Smith M.E."/>
            <person name="Heitman J."/>
            <person name="Vilgalys R."/>
            <person name="Stajich J.E."/>
        </authorList>
    </citation>
    <scope>NUCLEOTIDE SEQUENCE [LARGE SCALE GENOMIC DNA]</scope>
    <source>
        <strain evidence="2 3">LSU 92-RS-03</strain>
    </source>
</reference>
<feature type="non-terminal residue" evidence="2">
    <location>
        <position position="1"/>
    </location>
</feature>
<keyword evidence="1" id="KW-1133">Transmembrane helix</keyword>